<evidence type="ECO:0000313" key="2">
    <source>
        <dbReference type="Proteomes" id="UP000799754"/>
    </source>
</evidence>
<comment type="caution">
    <text evidence="1">The sequence shown here is derived from an EMBL/GenBank/DDBJ whole genome shotgun (WGS) entry which is preliminary data.</text>
</comment>
<gene>
    <name evidence="1" type="ORF">BU25DRAFT_415660</name>
</gene>
<reference evidence="1" key="1">
    <citation type="journal article" date="2020" name="Stud. Mycol.">
        <title>101 Dothideomycetes genomes: a test case for predicting lifestyles and emergence of pathogens.</title>
        <authorList>
            <person name="Haridas S."/>
            <person name="Albert R."/>
            <person name="Binder M."/>
            <person name="Bloem J."/>
            <person name="Labutti K."/>
            <person name="Salamov A."/>
            <person name="Andreopoulos B."/>
            <person name="Baker S."/>
            <person name="Barry K."/>
            <person name="Bills G."/>
            <person name="Bluhm B."/>
            <person name="Cannon C."/>
            <person name="Castanera R."/>
            <person name="Culley D."/>
            <person name="Daum C."/>
            <person name="Ezra D."/>
            <person name="Gonzalez J."/>
            <person name="Henrissat B."/>
            <person name="Kuo A."/>
            <person name="Liang C."/>
            <person name="Lipzen A."/>
            <person name="Lutzoni F."/>
            <person name="Magnuson J."/>
            <person name="Mondo S."/>
            <person name="Nolan M."/>
            <person name="Ohm R."/>
            <person name="Pangilinan J."/>
            <person name="Park H.-J."/>
            <person name="Ramirez L."/>
            <person name="Alfaro M."/>
            <person name="Sun H."/>
            <person name="Tritt A."/>
            <person name="Yoshinaga Y."/>
            <person name="Zwiers L.-H."/>
            <person name="Turgeon B."/>
            <person name="Goodwin S."/>
            <person name="Spatafora J."/>
            <person name="Crous P."/>
            <person name="Grigoriev I."/>
        </authorList>
    </citation>
    <scope>NUCLEOTIDE SEQUENCE</scope>
    <source>
        <strain evidence="1">CBS 525.71</strain>
    </source>
</reference>
<accession>A0ACB6RJ04</accession>
<dbReference type="EMBL" id="MU006749">
    <property type="protein sequence ID" value="KAF2621966.1"/>
    <property type="molecule type" value="Genomic_DNA"/>
</dbReference>
<name>A0ACB6RJ04_9PLEO</name>
<keyword evidence="2" id="KW-1185">Reference proteome</keyword>
<proteinExistence type="predicted"/>
<sequence length="108" mass="13204">MEGEAYNIYDSSGSKSESGWQRSYTRQHAEYQSMRRKMEKKARGREGEYIRLRGGEKAWVRRRKEDKGEKERRYQCIGAWGEVNDVEWKDMERVYEGRTRRERWVRCL</sequence>
<evidence type="ECO:0000313" key="1">
    <source>
        <dbReference type="EMBL" id="KAF2621966.1"/>
    </source>
</evidence>
<protein>
    <submittedName>
        <fullName evidence="1">Uncharacterized protein</fullName>
    </submittedName>
</protein>
<dbReference type="Proteomes" id="UP000799754">
    <property type="component" value="Unassembled WGS sequence"/>
</dbReference>
<organism evidence="1 2">
    <name type="scientific">Macroventuria anomochaeta</name>
    <dbReference type="NCBI Taxonomy" id="301207"/>
    <lineage>
        <taxon>Eukaryota</taxon>
        <taxon>Fungi</taxon>
        <taxon>Dikarya</taxon>
        <taxon>Ascomycota</taxon>
        <taxon>Pezizomycotina</taxon>
        <taxon>Dothideomycetes</taxon>
        <taxon>Pleosporomycetidae</taxon>
        <taxon>Pleosporales</taxon>
        <taxon>Pleosporineae</taxon>
        <taxon>Didymellaceae</taxon>
        <taxon>Macroventuria</taxon>
    </lineage>
</organism>